<feature type="non-terminal residue" evidence="2">
    <location>
        <position position="21"/>
    </location>
</feature>
<name>A0A821X3R3_9BILA</name>
<accession>A0A821X3R3</accession>
<reference evidence="2" key="1">
    <citation type="submission" date="2021-02" db="EMBL/GenBank/DDBJ databases">
        <authorList>
            <person name="Nowell W R."/>
        </authorList>
    </citation>
    <scope>NUCLEOTIDE SEQUENCE</scope>
</reference>
<proteinExistence type="predicted"/>
<dbReference type="AlphaFoldDB" id="A0A821X3R3"/>
<dbReference type="EMBL" id="CAJOBP010103745">
    <property type="protein sequence ID" value="CAF4983350.1"/>
    <property type="molecule type" value="Genomic_DNA"/>
</dbReference>
<evidence type="ECO:0000313" key="4">
    <source>
        <dbReference type="Proteomes" id="UP000663873"/>
    </source>
</evidence>
<evidence type="ECO:0000313" key="2">
    <source>
        <dbReference type="EMBL" id="CAF4933826.1"/>
    </source>
</evidence>
<dbReference type="Proteomes" id="UP000663873">
    <property type="component" value="Unassembled WGS sequence"/>
</dbReference>
<feature type="region of interest" description="Disordered" evidence="1">
    <location>
        <begin position="1"/>
        <end position="21"/>
    </location>
</feature>
<sequence length="21" mass="2053">MSNYGKDSGGGGGGRSSYDNS</sequence>
<evidence type="ECO:0000313" key="3">
    <source>
        <dbReference type="EMBL" id="CAF4983350.1"/>
    </source>
</evidence>
<dbReference type="EMBL" id="CAJOBP010086901">
    <property type="protein sequence ID" value="CAF4933826.1"/>
    <property type="molecule type" value="Genomic_DNA"/>
</dbReference>
<gene>
    <name evidence="2" type="ORF">UJA718_LOCUS46996</name>
    <name evidence="3" type="ORF">UJA718_LOCUS49430</name>
</gene>
<keyword evidence="4" id="KW-1185">Reference proteome</keyword>
<protein>
    <submittedName>
        <fullName evidence="2">Uncharacterized protein</fullName>
    </submittedName>
</protein>
<comment type="caution">
    <text evidence="2">The sequence shown here is derived from an EMBL/GenBank/DDBJ whole genome shotgun (WGS) entry which is preliminary data.</text>
</comment>
<evidence type="ECO:0000256" key="1">
    <source>
        <dbReference type="SAM" id="MobiDB-lite"/>
    </source>
</evidence>
<organism evidence="2 4">
    <name type="scientific">Rotaria socialis</name>
    <dbReference type="NCBI Taxonomy" id="392032"/>
    <lineage>
        <taxon>Eukaryota</taxon>
        <taxon>Metazoa</taxon>
        <taxon>Spiralia</taxon>
        <taxon>Gnathifera</taxon>
        <taxon>Rotifera</taxon>
        <taxon>Eurotatoria</taxon>
        <taxon>Bdelloidea</taxon>
        <taxon>Philodinida</taxon>
        <taxon>Philodinidae</taxon>
        <taxon>Rotaria</taxon>
    </lineage>
</organism>